<evidence type="ECO:0000259" key="3">
    <source>
        <dbReference type="Pfam" id="PF20209"/>
    </source>
</evidence>
<dbReference type="InterPro" id="IPR046700">
    <property type="entry name" value="DUF6570"/>
</dbReference>
<sequence length="1185" mass="137445">MVTKARARRFQLKKKYEQRKISETGGGTAFRNNKTQNVEKCNNNVERCKLYYTRQKIKFKSRYQGNKAKILLKKQKKYQRNKDKHKAAYQGNKDKLKAAYQGNKDKHKAAYQGNKDKHKAAYQRNKDKHKAAYQRNKDKHKAAYQLKKDKLKAAYPGKKDKVKAVYQLKKDKIKAVYQLKKDKIKALYQANKEKYKEIAKKNNLNPDIKKKYQRNKGKHKAAYQRNKDKYKAAYQLNKDKLKAAYPGKKDKVKAVYQSKKDKLKAVYQLKKDKIKALLEAISGAKRKKVNRDPLQLRGHREKWIKDIMKRVKTPGNSSMSVKRLKAENLVKWALKYRTIELKLYKATFVRLKASCTRLLINTRQLDHDPSVEMQNILGLSEHTSSTENYYYDPVYNILPQNRPYEISERGILMDVFEVTGDKKWQCNEQICKLNKVSTVKKMAGICKKILSTHREDVGHFFKNFDLCSSSLPTSWQFRGHPAACHAIGNACISQLLFLRHLSPHFPSIRKLLSTFYSTRKSYRNVEKINAAITSGSVDILEETEERLKSKGQEFQFSHTMSFHNEDEIKEQHKSSFEAMTKRSQDLPIHSCMSCSKLLFRRDVVVYDKLRSVPSCEPWKELLRFVEARNLQTTYICNFCLLKFRSGKLPPTCMLNKLEPLAIPSQIGNLNDYEKLIIQRAKAFQTVIRMGGVSGRKQPHCNLLQKVVGRTFHLPLPTEQTLKKLPDPTQAIVPNQEIYVTVRGLPNKNKKIWQSEINVSRIYAALKWLKANNKLYGNIQLPSNEENLRHTVLESLEDNVFIHDEEDNEEQIVENDGLVEDEDARAMITQRDPNDSYYEQFTIQALHGGRQNETSTNLYQMLRVEEQPIDSRQSDLDLMCFPDLYPYGKNGLCEKRQEPLAAADFVKCKLLSCHSEFRLNIQYLFYLFHEANIRALKAGIYHKLNIVNKTSLTAGQCLQMLQNEELEGNLTTIFSRLRNSAQFWTKPRSDVITMITWYGPVTFFLTLSPSEYNWTDLDSYLRQVNKNTEGKSTSALVVSDPVSTSRFIDNKFKAMLDFIQADGGPLGKVIHYVWRREYQTRGLQHFHLLIWVENAPVIGESTNEEIGSFISKTITCRKPDDATFPSLANKVENYQSHRHNKYCMRSKKTASGFISVCRFAFNIFCCSIMCLLYILPVSIPLCIFSS</sequence>
<evidence type="ECO:0000256" key="1">
    <source>
        <dbReference type="SAM" id="Phobius"/>
    </source>
</evidence>
<dbReference type="Pfam" id="PF20209">
    <property type="entry name" value="DUF6570"/>
    <property type="match status" value="1"/>
</dbReference>
<proteinExistence type="predicted"/>
<dbReference type="PaxDb" id="121845-A0A3Q0ISU8"/>
<keyword evidence="1" id="KW-0472">Membrane</keyword>
<feature type="domain" description="DUF6570" evidence="3">
    <location>
        <begin position="646"/>
        <end position="787"/>
    </location>
</feature>
<dbReference type="Proteomes" id="UP000079169">
    <property type="component" value="Unplaced"/>
</dbReference>
<dbReference type="Pfam" id="PF14214">
    <property type="entry name" value="Helitron_like_N"/>
    <property type="match status" value="1"/>
</dbReference>
<feature type="domain" description="Helitron helicase-like" evidence="2">
    <location>
        <begin position="959"/>
        <end position="1089"/>
    </location>
</feature>
<evidence type="ECO:0000259" key="2">
    <source>
        <dbReference type="Pfam" id="PF14214"/>
    </source>
</evidence>
<keyword evidence="1" id="KW-0812">Transmembrane</keyword>
<evidence type="ECO:0000313" key="4">
    <source>
        <dbReference type="Proteomes" id="UP000079169"/>
    </source>
</evidence>
<dbReference type="AlphaFoldDB" id="A0A3Q0ISU8"/>
<dbReference type="RefSeq" id="XP_026677430.1">
    <property type="nucleotide sequence ID" value="XM_026821629.1"/>
</dbReference>
<reference evidence="5" key="1">
    <citation type="submission" date="2025-08" db="UniProtKB">
        <authorList>
            <consortium name="RefSeq"/>
        </authorList>
    </citation>
    <scope>IDENTIFICATION</scope>
</reference>
<protein>
    <submittedName>
        <fullName evidence="5">Uncharacterized protein LOC113466321</fullName>
    </submittedName>
</protein>
<dbReference type="STRING" id="121845.A0A3Q0ISU8"/>
<keyword evidence="1" id="KW-1133">Transmembrane helix</keyword>
<dbReference type="InterPro" id="IPR025476">
    <property type="entry name" value="Helitron_helicase-like"/>
</dbReference>
<accession>A0A3Q0ISU8</accession>
<name>A0A3Q0ISU8_DIACI</name>
<dbReference type="GeneID" id="113466321"/>
<organism evidence="4 5">
    <name type="scientific">Diaphorina citri</name>
    <name type="common">Asian citrus psyllid</name>
    <dbReference type="NCBI Taxonomy" id="121845"/>
    <lineage>
        <taxon>Eukaryota</taxon>
        <taxon>Metazoa</taxon>
        <taxon>Ecdysozoa</taxon>
        <taxon>Arthropoda</taxon>
        <taxon>Hexapoda</taxon>
        <taxon>Insecta</taxon>
        <taxon>Pterygota</taxon>
        <taxon>Neoptera</taxon>
        <taxon>Paraneoptera</taxon>
        <taxon>Hemiptera</taxon>
        <taxon>Sternorrhyncha</taxon>
        <taxon>Psylloidea</taxon>
        <taxon>Psyllidae</taxon>
        <taxon>Diaphorininae</taxon>
        <taxon>Diaphorina</taxon>
    </lineage>
</organism>
<feature type="transmembrane region" description="Helical" evidence="1">
    <location>
        <begin position="1158"/>
        <end position="1183"/>
    </location>
</feature>
<gene>
    <name evidence="5" type="primary">LOC113466321</name>
</gene>
<evidence type="ECO:0000313" key="5">
    <source>
        <dbReference type="RefSeq" id="XP_026677430.1"/>
    </source>
</evidence>
<keyword evidence="4" id="KW-1185">Reference proteome</keyword>
<dbReference type="KEGG" id="dci:113466321"/>